<dbReference type="Pfam" id="PF14428">
    <property type="entry name" value="DddA-like"/>
    <property type="match status" value="1"/>
</dbReference>
<dbReference type="OrthoDB" id="3370651at2"/>
<protein>
    <submittedName>
        <fullName evidence="1">Nucleic acid/nucleotide deaminase of polymorphic system toxin</fullName>
    </submittedName>
</protein>
<reference evidence="1 2" key="1">
    <citation type="submission" date="2018-10" db="EMBL/GenBank/DDBJ databases">
        <title>Genomic Encyclopedia of Archaeal and Bacterial Type Strains, Phase II (KMG-II): from individual species to whole genera.</title>
        <authorList>
            <person name="Goeker M."/>
        </authorList>
    </citation>
    <scope>NUCLEOTIDE SEQUENCE [LARGE SCALE GENOMIC DNA]</scope>
    <source>
        <strain evidence="1 2">DSM 45657</strain>
    </source>
</reference>
<dbReference type="EMBL" id="RCDD01000001">
    <property type="protein sequence ID" value="RLK60074.1"/>
    <property type="molecule type" value="Genomic_DNA"/>
</dbReference>
<dbReference type="InterPro" id="IPR032724">
    <property type="entry name" value="SCP1.201-like"/>
</dbReference>
<dbReference type="RefSeq" id="WP_121389031.1">
    <property type="nucleotide sequence ID" value="NZ_RCDD01000001.1"/>
</dbReference>
<comment type="caution">
    <text evidence="1">The sequence shown here is derived from an EMBL/GenBank/DDBJ whole genome shotgun (WGS) entry which is preliminary data.</text>
</comment>
<organism evidence="1 2">
    <name type="scientific">Actinokineospora cianjurensis</name>
    <dbReference type="NCBI Taxonomy" id="585224"/>
    <lineage>
        <taxon>Bacteria</taxon>
        <taxon>Bacillati</taxon>
        <taxon>Actinomycetota</taxon>
        <taxon>Actinomycetes</taxon>
        <taxon>Pseudonocardiales</taxon>
        <taxon>Pseudonocardiaceae</taxon>
        <taxon>Actinokineospora</taxon>
    </lineage>
</organism>
<dbReference type="Proteomes" id="UP000282454">
    <property type="component" value="Unassembled WGS sequence"/>
</dbReference>
<name>A0A421B6S2_9PSEU</name>
<evidence type="ECO:0000313" key="2">
    <source>
        <dbReference type="Proteomes" id="UP000282454"/>
    </source>
</evidence>
<sequence length="246" mass="26805">MSIPDHIKRLHTTQERLNGARQNLTPPTEWVSEAEQVAGYILGYTARYAPVMGALEAARRQIDALRGFLTEVERAVEAAIAHHTGQMATSTPSTSGPPPWVANIHGDRYPDRVNPYHDALPVRVVRGKKMQIVGLVQLDGRDFGAITATRSDSWADSVARRLAELGGNMNLFNHVEMKTVAMMLETGAKHGQVIMNHAPCGSERGHPPGCEQALPSFIPAGRSLTVLGTDAQGNPFERTYHGEGTR</sequence>
<dbReference type="AlphaFoldDB" id="A0A421B6S2"/>
<gene>
    <name evidence="1" type="ORF">CLV68_0571</name>
</gene>
<proteinExistence type="predicted"/>
<keyword evidence="2" id="KW-1185">Reference proteome</keyword>
<accession>A0A421B6S2</accession>
<evidence type="ECO:0000313" key="1">
    <source>
        <dbReference type="EMBL" id="RLK60074.1"/>
    </source>
</evidence>